<name>A0A0E2B9V2_9LEPT</name>
<sequence>MTLETFYKLLQIFIKMEVTDSIRQNSTVSLLEEMERKYKSIPMEAIVKQDILRQGIHFLKEAFDVTGKYKTKDYFIFSFDHIPLSEIGEGADVKAPEEIKVSGGHFSLLPTVISTRNNPNSPYKVKKSPDGNPSLYLGETFLGNVEFPPLPSWYRHKTKNGKLPGEIAPVIEWGYLIYLTVFRNCQYFGKEEECAYCDINHNYRQQKNAGRPYTGVKDIEDILEVLSWIDAEDQTAKVYTITGGSVITSLKKKNEIDFYLDYARAIESKFPRKWMGKIVSQAWEIEDCRKFKDAGIQVYHPNYEVWDKNLFQKICPGKEAYIGRDNWIRRVVDSAEVFGPSFVIPNFVGGVELSKPYGFATVREAIASTAEGLDFFMSKGIMPRFTAWCPEPYTTLGTQAGPTLEYFCELLSVWKSTFEKYNLPVPPGYGNPGPGKAVFSVSAFMDVIGYQPRS</sequence>
<dbReference type="AlphaFoldDB" id="A0A0E2B9V2"/>
<comment type="caution">
    <text evidence="1">The sequence shown here is derived from an EMBL/GenBank/DDBJ whole genome shotgun (WGS) entry which is preliminary data.</text>
</comment>
<dbReference type="Proteomes" id="UP000006329">
    <property type="component" value="Unassembled WGS sequence"/>
</dbReference>
<protein>
    <recommendedName>
        <fullName evidence="3">Radical SAM protein</fullName>
    </recommendedName>
</protein>
<dbReference type="NCBIfam" id="NF045502">
    <property type="entry name" value="variant_rSAM"/>
    <property type="match status" value="1"/>
</dbReference>
<dbReference type="InterPro" id="IPR013785">
    <property type="entry name" value="Aldolase_TIM"/>
</dbReference>
<evidence type="ECO:0000313" key="1">
    <source>
        <dbReference type="EMBL" id="EKO32151.1"/>
    </source>
</evidence>
<gene>
    <name evidence="1" type="ORF">LEP1GSC179_0514</name>
</gene>
<reference evidence="1" key="1">
    <citation type="submission" date="2012-10" db="EMBL/GenBank/DDBJ databases">
        <authorList>
            <person name="Harkins D.M."/>
            <person name="Durkin A.S."/>
            <person name="Brinkac L.M."/>
            <person name="Haft D.H."/>
            <person name="Selengut J.D."/>
            <person name="Sanka R."/>
            <person name="DePew J."/>
            <person name="Purushe J."/>
            <person name="Matthias M.A."/>
            <person name="Vinetz J.M."/>
            <person name="Sutton G.G."/>
            <person name="Nierman W.C."/>
            <person name="Fouts D.E."/>
        </authorList>
    </citation>
    <scope>NUCLEOTIDE SEQUENCE [LARGE SCALE GENOMIC DNA]</scope>
    <source>
        <strain evidence="1">MOR084</strain>
    </source>
</reference>
<dbReference type="Gene3D" id="3.20.20.70">
    <property type="entry name" value="Aldolase class I"/>
    <property type="match status" value="1"/>
</dbReference>
<keyword evidence="2" id="KW-1185">Reference proteome</keyword>
<dbReference type="SUPFAM" id="SSF102114">
    <property type="entry name" value="Radical SAM enzymes"/>
    <property type="match status" value="1"/>
</dbReference>
<proteinExistence type="predicted"/>
<accession>A0A0E2B9V2</accession>
<dbReference type="InterPro" id="IPR058240">
    <property type="entry name" value="rSAM_sf"/>
</dbReference>
<evidence type="ECO:0008006" key="3">
    <source>
        <dbReference type="Google" id="ProtNLM"/>
    </source>
</evidence>
<organism evidence="1 2">
    <name type="scientific">Leptospira santarosai str. MOR084</name>
    <dbReference type="NCBI Taxonomy" id="1049984"/>
    <lineage>
        <taxon>Bacteria</taxon>
        <taxon>Pseudomonadati</taxon>
        <taxon>Spirochaetota</taxon>
        <taxon>Spirochaetia</taxon>
        <taxon>Leptospirales</taxon>
        <taxon>Leptospiraceae</taxon>
        <taxon>Leptospira</taxon>
    </lineage>
</organism>
<evidence type="ECO:0000313" key="2">
    <source>
        <dbReference type="Proteomes" id="UP000006329"/>
    </source>
</evidence>
<dbReference type="EMBL" id="AHON02000080">
    <property type="protein sequence ID" value="EKO32151.1"/>
    <property type="molecule type" value="Genomic_DNA"/>
</dbReference>